<accession>A0A941E9L1</accession>
<evidence type="ECO:0000256" key="5">
    <source>
        <dbReference type="ARBA" id="ARBA00022989"/>
    </source>
</evidence>
<evidence type="ECO:0000256" key="2">
    <source>
        <dbReference type="ARBA" id="ARBA00007759"/>
    </source>
</evidence>
<dbReference type="Proteomes" id="UP000676325">
    <property type="component" value="Unassembled WGS sequence"/>
</dbReference>
<evidence type="ECO:0000259" key="8">
    <source>
        <dbReference type="Pfam" id="PF11203"/>
    </source>
</evidence>
<evidence type="ECO:0000256" key="1">
    <source>
        <dbReference type="ARBA" id="ARBA00004236"/>
    </source>
</evidence>
<evidence type="ECO:0000313" key="10">
    <source>
        <dbReference type="Proteomes" id="UP000676325"/>
    </source>
</evidence>
<feature type="domain" description="Type VII secretion system protein EccE" evidence="8">
    <location>
        <begin position="196"/>
        <end position="300"/>
    </location>
</feature>
<comment type="similarity">
    <text evidence="2">Belongs to the EccE family.</text>
</comment>
<feature type="transmembrane region" description="Helical" evidence="7">
    <location>
        <begin position="40"/>
        <end position="59"/>
    </location>
</feature>
<organism evidence="9 10">
    <name type="scientific">Actinospica acidithermotolerans</name>
    <dbReference type="NCBI Taxonomy" id="2828514"/>
    <lineage>
        <taxon>Bacteria</taxon>
        <taxon>Bacillati</taxon>
        <taxon>Actinomycetota</taxon>
        <taxon>Actinomycetes</taxon>
        <taxon>Catenulisporales</taxon>
        <taxon>Actinospicaceae</taxon>
        <taxon>Actinospica</taxon>
    </lineage>
</organism>
<reference evidence="9" key="1">
    <citation type="submission" date="2021-04" db="EMBL/GenBank/DDBJ databases">
        <title>Genome based classification of Actinospica acidithermotolerans sp. nov., an actinobacterium isolated from an Indonesian hot spring.</title>
        <authorList>
            <person name="Kusuma A.B."/>
            <person name="Putra K.E."/>
            <person name="Nafisah S."/>
            <person name="Loh J."/>
            <person name="Nouioui I."/>
            <person name="Goodfellow M."/>
        </authorList>
    </citation>
    <scope>NUCLEOTIDE SEQUENCE</scope>
    <source>
        <strain evidence="9">MGRD01-02</strain>
    </source>
</reference>
<keyword evidence="5 7" id="KW-1133">Transmembrane helix</keyword>
<proteinExistence type="inferred from homology"/>
<comment type="subcellular location">
    <subcellularLocation>
        <location evidence="1">Cell membrane</location>
    </subcellularLocation>
</comment>
<comment type="caution">
    <text evidence="9">The sequence shown here is derived from an EMBL/GenBank/DDBJ whole genome shotgun (WGS) entry which is preliminary data.</text>
</comment>
<name>A0A941E9L1_9ACTN</name>
<evidence type="ECO:0000256" key="4">
    <source>
        <dbReference type="ARBA" id="ARBA00022692"/>
    </source>
</evidence>
<keyword evidence="10" id="KW-1185">Reference proteome</keyword>
<keyword evidence="3" id="KW-1003">Cell membrane</keyword>
<evidence type="ECO:0000256" key="6">
    <source>
        <dbReference type="ARBA" id="ARBA00023136"/>
    </source>
</evidence>
<evidence type="ECO:0000256" key="3">
    <source>
        <dbReference type="ARBA" id="ARBA00022475"/>
    </source>
</evidence>
<dbReference type="InterPro" id="IPR050051">
    <property type="entry name" value="EccE_dom"/>
</dbReference>
<dbReference type="GO" id="GO:0005886">
    <property type="term" value="C:plasma membrane"/>
    <property type="evidence" value="ECO:0007669"/>
    <property type="project" value="UniProtKB-SubCell"/>
</dbReference>
<evidence type="ECO:0000256" key="7">
    <source>
        <dbReference type="SAM" id="Phobius"/>
    </source>
</evidence>
<keyword evidence="4 7" id="KW-0812">Transmembrane</keyword>
<gene>
    <name evidence="9" type="primary">eccE</name>
    <name evidence="9" type="ORF">KDK95_14325</name>
</gene>
<dbReference type="RefSeq" id="WP_212518626.1">
    <property type="nucleotide sequence ID" value="NZ_JAGSOH010000035.1"/>
</dbReference>
<dbReference type="NCBIfam" id="TIGR03923">
    <property type="entry name" value="T7SS_EccE"/>
    <property type="match status" value="1"/>
</dbReference>
<dbReference type="AlphaFoldDB" id="A0A941E9L1"/>
<dbReference type="Pfam" id="PF11203">
    <property type="entry name" value="EccE"/>
    <property type="match status" value="1"/>
</dbReference>
<evidence type="ECO:0000313" key="9">
    <source>
        <dbReference type="EMBL" id="MBR7827491.1"/>
    </source>
</evidence>
<keyword evidence="6 7" id="KW-0472">Membrane</keyword>
<dbReference type="InterPro" id="IPR021368">
    <property type="entry name" value="T7SS_EccE"/>
</dbReference>
<dbReference type="EMBL" id="JAGSOH010000035">
    <property type="protein sequence ID" value="MBR7827491.1"/>
    <property type="molecule type" value="Genomic_DNA"/>
</dbReference>
<protein>
    <submittedName>
        <fullName evidence="9">Type VII secretion protein EccE</fullName>
    </submittedName>
</protein>
<sequence length="394" mass="40909">MSPGFHPRPGRIGSVALIRLILLEAAAALAATPFLVHKPVVIAGTGPVALLCVIGAIGGSRGRWLGASQLVHSDFKERQEQRRPATGESALAPLRETFPALRTATVSTRGGEPVGVIGDGTFLTAVIQLDSRGEPLREPRAAHPLPVGAVAAALSDTQVPVSSVQLISHSRPAPAPHLPRQSLSARSYQGIGADVPAQRTTWAAVRLDPEAAQGAVEARGGGQIGAQRALLTAVQRVASQIEGAGFEATILSEPELITALGTACMVSQVAQNPSAAAHRRTEETKRYWRCDGSWHTTYWLDKPPTLSARTSPDFFAAVGSLPALATSVSVNLSKGTGDAVAFSCFVRIAAGSENQLNESSKQLEARAGQAGAGLTRLDGEQLPGLVATVPLGGE</sequence>